<comment type="subcellular location">
    <subcellularLocation>
        <location evidence="1">Cell membrane</location>
        <topology evidence="1">Multi-pass membrane protein</topology>
    </subcellularLocation>
</comment>
<comment type="caution">
    <text evidence="6">The sequence shown here is derived from an EMBL/GenBank/DDBJ whole genome shotgun (WGS) entry which is preliminary data.</text>
</comment>
<dbReference type="AlphaFoldDB" id="A0A255XTG2"/>
<reference evidence="6 7" key="1">
    <citation type="submission" date="2017-07" db="EMBL/GenBank/DDBJ databases">
        <title>Elstera cyanobacteriorum sp. nov., a novel bacterium isolated from cyanobacterial aggregates in a eutrophic lake.</title>
        <authorList>
            <person name="Cai H."/>
        </authorList>
    </citation>
    <scope>NUCLEOTIDE SEQUENCE [LARGE SCALE GENOMIC DNA]</scope>
    <source>
        <strain evidence="6 7">TH019</strain>
    </source>
</reference>
<dbReference type="Proteomes" id="UP000216361">
    <property type="component" value="Unassembled WGS sequence"/>
</dbReference>
<evidence type="ECO:0000313" key="7">
    <source>
        <dbReference type="Proteomes" id="UP000216361"/>
    </source>
</evidence>
<gene>
    <name evidence="6" type="ORF">CHR90_08995</name>
</gene>
<dbReference type="RefSeq" id="WP_094408645.1">
    <property type="nucleotide sequence ID" value="NZ_BMJZ01000004.1"/>
</dbReference>
<evidence type="ECO:0000256" key="2">
    <source>
        <dbReference type="ARBA" id="ARBA00022475"/>
    </source>
</evidence>
<dbReference type="EMBL" id="NOXS01000031">
    <property type="protein sequence ID" value="OYQ19540.1"/>
    <property type="molecule type" value="Genomic_DNA"/>
</dbReference>
<accession>A0A255XTG2</accession>
<dbReference type="InterPro" id="IPR002797">
    <property type="entry name" value="Polysacc_synth"/>
</dbReference>
<evidence type="ECO:0000256" key="3">
    <source>
        <dbReference type="ARBA" id="ARBA00022692"/>
    </source>
</evidence>
<dbReference type="PANTHER" id="PTHR30250:SF11">
    <property type="entry name" value="O-ANTIGEN TRANSPORTER-RELATED"/>
    <property type="match status" value="1"/>
</dbReference>
<evidence type="ECO:0008006" key="8">
    <source>
        <dbReference type="Google" id="ProtNLM"/>
    </source>
</evidence>
<keyword evidence="3" id="KW-0812">Transmembrane</keyword>
<organism evidence="6 7">
    <name type="scientific">Elstera cyanobacteriorum</name>
    <dbReference type="NCBI Taxonomy" id="2022747"/>
    <lineage>
        <taxon>Bacteria</taxon>
        <taxon>Pseudomonadati</taxon>
        <taxon>Pseudomonadota</taxon>
        <taxon>Alphaproteobacteria</taxon>
        <taxon>Rhodospirillales</taxon>
        <taxon>Rhodospirillaceae</taxon>
        <taxon>Elstera</taxon>
    </lineage>
</organism>
<evidence type="ECO:0000256" key="1">
    <source>
        <dbReference type="ARBA" id="ARBA00004651"/>
    </source>
</evidence>
<dbReference type="InterPro" id="IPR050833">
    <property type="entry name" value="Poly_Biosynth_Transport"/>
</dbReference>
<evidence type="ECO:0000256" key="4">
    <source>
        <dbReference type="ARBA" id="ARBA00022989"/>
    </source>
</evidence>
<dbReference type="Pfam" id="PF01943">
    <property type="entry name" value="Polysacc_synt"/>
    <property type="match status" value="1"/>
</dbReference>
<protein>
    <recommendedName>
        <fullName evidence="8">Polysaccharide biosynthesis protein C-terminal domain-containing protein</fullName>
    </recommendedName>
</protein>
<keyword evidence="5" id="KW-0472">Membrane</keyword>
<evidence type="ECO:0000256" key="5">
    <source>
        <dbReference type="ARBA" id="ARBA00023136"/>
    </source>
</evidence>
<dbReference type="PANTHER" id="PTHR30250">
    <property type="entry name" value="PST FAMILY PREDICTED COLANIC ACID TRANSPORTER"/>
    <property type="match status" value="1"/>
</dbReference>
<dbReference type="GO" id="GO:0005886">
    <property type="term" value="C:plasma membrane"/>
    <property type="evidence" value="ECO:0007669"/>
    <property type="project" value="UniProtKB-SubCell"/>
</dbReference>
<sequence length="412" mass="43501">MIATRQVFKAVPALTALQGLQYLIPLLTLPFLMRTLGLERWGEVAQLMALGQLALIVFDYGFHLSATQTAAQRADDPAALAALFGAVTLAKLAVAVLALPLVLIAAIGLLPVRVDDPLLLWALAAAVLQAHDPLWYFLGTQQASKIGVLTVVLRLAAVGILLIGIRGPGDAWVYFAAQAAAWLGVFGAGLWIVRRQTGFSHRHCVGAVKVLRDGRSIFQLYLGSSSFDYLLPLVLGAVANPIAVGLFVAAEKLARAAASLLSVFRTALFPQMSRLMALAPEEAARLFRWSALRIGGLAAIGSLMLFLLAEWLVPLILGPTATAASPVLRLLSPLPLLITLNSLIGVQWLIPAGRAVALRNIYLGAGCGRLLLCALLAGGLGASGAAWATVLGEVGVLLACLLYLRHHPVRGP</sequence>
<keyword evidence="7" id="KW-1185">Reference proteome</keyword>
<name>A0A255XTG2_9PROT</name>
<evidence type="ECO:0000313" key="6">
    <source>
        <dbReference type="EMBL" id="OYQ19540.1"/>
    </source>
</evidence>
<dbReference type="OrthoDB" id="7605542at2"/>
<keyword evidence="2" id="KW-1003">Cell membrane</keyword>
<proteinExistence type="predicted"/>
<keyword evidence="4" id="KW-1133">Transmembrane helix</keyword>